<reference evidence="2" key="1">
    <citation type="submission" date="2021-07" db="EMBL/GenBank/DDBJ databases">
        <title>Xylan utilisation by Bifidobacterium pseudocatenulatum.</title>
        <authorList>
            <person name="Watanabe Y."/>
        </authorList>
    </citation>
    <scope>NUCLEOTIDE SEQUENCE</scope>
    <source>
        <strain evidence="2">YIT12824</strain>
    </source>
</reference>
<dbReference type="AlphaFoldDB" id="A0AAW4TZ62"/>
<evidence type="ECO:0000313" key="3">
    <source>
        <dbReference type="Proteomes" id="UP001197735"/>
    </source>
</evidence>
<comment type="caution">
    <text evidence="2">The sequence shown here is derived from an EMBL/GenBank/DDBJ whole genome shotgun (WGS) entry which is preliminary data.</text>
</comment>
<evidence type="ECO:0000259" key="1">
    <source>
        <dbReference type="Pfam" id="PF03432"/>
    </source>
</evidence>
<protein>
    <submittedName>
        <fullName evidence="2">Relaxase/mobilization nuclease domain-containing protein</fullName>
    </submittedName>
</protein>
<dbReference type="EMBL" id="JAHXEI010000015">
    <property type="protein sequence ID" value="MCB4881037.1"/>
    <property type="molecule type" value="Genomic_DNA"/>
</dbReference>
<dbReference type="RefSeq" id="WP_226591312.1">
    <property type="nucleotide sequence ID" value="NZ_JAHXEI010000015.1"/>
</dbReference>
<feature type="non-terminal residue" evidence="2">
    <location>
        <position position="383"/>
    </location>
</feature>
<gene>
    <name evidence="2" type="ORF">KZP06_09985</name>
</gene>
<dbReference type="InterPro" id="IPR005094">
    <property type="entry name" value="Endonuclease_MobA/VirD2"/>
</dbReference>
<name>A0AAW4TZ62_BIFPS</name>
<proteinExistence type="predicted"/>
<dbReference type="Proteomes" id="UP001197735">
    <property type="component" value="Unassembled WGS sequence"/>
</dbReference>
<sequence>MAIVKLGRKVKTNLPGTLAYVINPAKTDGGRFVYASYSGERQDAGKLAGPMILDLESCANGMREGSVLALHLKHSFAPDENVTPERVHEMGIALAEAITGGEYRYVVSTHLDRNHLHNHIVICTANRRTRRKMRLTRGSIDQWRAVSDELCRREGLATLDNPSVDAEAGRIDMRRIMERTPGQESTAVPSASSKVVPMNGRGASMEEFYAIAKGKGAKERLRAAIELAAAMSGSYGEFESNIAAAHVGVALRGRHLTYTDLDTGLKVRDTRLGPAYDLDSVTARIGGGKTIHLTFNQRLVSSVGERAVCVWMPGTQRTRKAVIPTEMLARNGNTWHLFLPADHHVTLLDRSNRYAGRVGADDLADGFGRPERRLEPLTTDRRL</sequence>
<feature type="domain" description="MobA/VirD2-like nuclease" evidence="1">
    <location>
        <begin position="63"/>
        <end position="156"/>
    </location>
</feature>
<dbReference type="Pfam" id="PF03432">
    <property type="entry name" value="Relaxase"/>
    <property type="match status" value="1"/>
</dbReference>
<evidence type="ECO:0000313" key="2">
    <source>
        <dbReference type="EMBL" id="MCB4881037.1"/>
    </source>
</evidence>
<organism evidence="2 3">
    <name type="scientific">Bifidobacterium pseudocatenulatum</name>
    <dbReference type="NCBI Taxonomy" id="28026"/>
    <lineage>
        <taxon>Bacteria</taxon>
        <taxon>Bacillati</taxon>
        <taxon>Actinomycetota</taxon>
        <taxon>Actinomycetes</taxon>
        <taxon>Bifidobacteriales</taxon>
        <taxon>Bifidobacteriaceae</taxon>
        <taxon>Bifidobacterium</taxon>
    </lineage>
</organism>
<accession>A0AAW4TZ62</accession>